<dbReference type="PANTHER" id="PTHR34883:SF15">
    <property type="entry name" value="EXTRACELLULAR SERINE-RICH PROTEIN"/>
    <property type="match status" value="1"/>
</dbReference>
<reference evidence="2 3" key="1">
    <citation type="submission" date="2015-04" db="EMBL/GenBank/DDBJ databases">
        <title>Genome sequence of Ceratocystis platani, a major pathogen of plane trees.</title>
        <authorList>
            <person name="Belbahri L."/>
        </authorList>
    </citation>
    <scope>NUCLEOTIDE SEQUENCE [LARGE SCALE GENOMIC DNA]</scope>
    <source>
        <strain evidence="2 3">CFO</strain>
    </source>
</reference>
<name>A0A0F8B229_CERFI</name>
<evidence type="ECO:0000313" key="3">
    <source>
        <dbReference type="Proteomes" id="UP000034841"/>
    </source>
</evidence>
<comment type="caution">
    <text evidence="2">The sequence shown here is derived from an EMBL/GenBank/DDBJ whole genome shotgun (WGS) entry which is preliminary data.</text>
</comment>
<gene>
    <name evidence="2" type="ORF">CFO_g3814</name>
</gene>
<evidence type="ECO:0000313" key="2">
    <source>
        <dbReference type="EMBL" id="KKF93820.1"/>
    </source>
</evidence>
<protein>
    <recommendedName>
        <fullName evidence="4">Extracellular serine-rich protein</fullName>
    </recommendedName>
</protein>
<dbReference type="PANTHER" id="PTHR34883">
    <property type="entry name" value="SERINE-RICH PROTEIN, PUTATIVE-RELATED-RELATED"/>
    <property type="match status" value="1"/>
</dbReference>
<proteinExistence type="predicted"/>
<evidence type="ECO:0008006" key="4">
    <source>
        <dbReference type="Google" id="ProtNLM"/>
    </source>
</evidence>
<dbReference type="OrthoDB" id="5415867at2759"/>
<keyword evidence="1" id="KW-0732">Signal</keyword>
<organism evidence="2 3">
    <name type="scientific">Ceratocystis fimbriata f. sp. platani</name>
    <dbReference type="NCBI Taxonomy" id="88771"/>
    <lineage>
        <taxon>Eukaryota</taxon>
        <taxon>Fungi</taxon>
        <taxon>Dikarya</taxon>
        <taxon>Ascomycota</taxon>
        <taxon>Pezizomycotina</taxon>
        <taxon>Sordariomycetes</taxon>
        <taxon>Hypocreomycetidae</taxon>
        <taxon>Microascales</taxon>
        <taxon>Ceratocystidaceae</taxon>
        <taxon>Ceratocystis</taxon>
    </lineage>
</organism>
<dbReference type="EMBL" id="LBBL01000205">
    <property type="protein sequence ID" value="KKF93820.1"/>
    <property type="molecule type" value="Genomic_DNA"/>
</dbReference>
<dbReference type="AlphaFoldDB" id="A0A0F8B229"/>
<evidence type="ECO:0000256" key="1">
    <source>
        <dbReference type="SAM" id="SignalP"/>
    </source>
</evidence>
<dbReference type="CDD" id="cd00920">
    <property type="entry name" value="Cupredoxin"/>
    <property type="match status" value="1"/>
</dbReference>
<dbReference type="Proteomes" id="UP000034841">
    <property type="component" value="Unassembled WGS sequence"/>
</dbReference>
<feature type="signal peptide" evidence="1">
    <location>
        <begin position="1"/>
        <end position="16"/>
    </location>
</feature>
<dbReference type="SUPFAM" id="SSF49503">
    <property type="entry name" value="Cupredoxins"/>
    <property type="match status" value="1"/>
</dbReference>
<dbReference type="InterPro" id="IPR052953">
    <property type="entry name" value="Ser-rich/MCO-related"/>
</dbReference>
<accession>A0A0F8B229</accession>
<dbReference type="Gene3D" id="2.60.40.420">
    <property type="entry name" value="Cupredoxins - blue copper proteins"/>
    <property type="match status" value="1"/>
</dbReference>
<dbReference type="InterPro" id="IPR008972">
    <property type="entry name" value="Cupredoxin"/>
</dbReference>
<keyword evidence="3" id="KW-1185">Reference proteome</keyword>
<feature type="chain" id="PRO_5002527480" description="Extracellular serine-rich protein" evidence="1">
    <location>
        <begin position="17"/>
        <end position="176"/>
    </location>
</feature>
<sequence length="176" mass="19184">MRFTTATLLAAGTALGMPWSTTLNEPSRVVAEAGAIHSIDVNNDGFFPPDLEAEAGDILEFHFEPGTHSVIQASFDSPCKFANGGFASGIMVTQTNEEENRLILRVAVSNDEPIWFYNGSLDRCHKHGHVGVVNAPNSLENDQYYGGFRRAALKRTYTQNIATMTGGVFIESCRQA</sequence>